<keyword evidence="3" id="KW-1185">Reference proteome</keyword>
<feature type="compositionally biased region" description="Basic and acidic residues" evidence="1">
    <location>
        <begin position="383"/>
        <end position="393"/>
    </location>
</feature>
<reference evidence="2 3" key="1">
    <citation type="submission" date="2022-12" db="EMBL/GenBank/DDBJ databases">
        <title>Genomic features and morphological characterization of a novel Knufia sp. strain isolated from spacecraft assembly facility.</title>
        <authorList>
            <person name="Teixeira M."/>
            <person name="Chander A.M."/>
            <person name="Stajich J.E."/>
            <person name="Venkateswaran K."/>
        </authorList>
    </citation>
    <scope>NUCLEOTIDE SEQUENCE [LARGE SCALE GENOMIC DNA]</scope>
    <source>
        <strain evidence="2 3">FJI-L2-BK-P2</strain>
    </source>
</reference>
<name>A0AAN8EQN6_9EURO</name>
<evidence type="ECO:0000313" key="2">
    <source>
        <dbReference type="EMBL" id="KAK5950068.1"/>
    </source>
</evidence>
<protein>
    <submittedName>
        <fullName evidence="2">Uncharacterized protein</fullName>
    </submittedName>
</protein>
<dbReference type="Proteomes" id="UP001316803">
    <property type="component" value="Unassembled WGS sequence"/>
</dbReference>
<sequence>MADIKQTQLQKDVEQKALHMTDLKDMLDNSKKAQRRLQVERSRELDELRNMCHLNLEQKQTSVTELRRRLQVAEEQTQSLVEEVTRVNKESATTRLEWANDVERLEAIHHEQIQEKVALMDRLQQELTQAVQLQQSLTDANKERRGRLDSVVTEQTQGRQRLQEKLHQADCELERQQSLREAHEHTGAGKGVQPGISRSGMQHRPFERNSPMPLIEFRVHERPVQGLCLRLKSFATEARPLDIQAAREPHKIQGLMTDMLDRQKVKDMSFGMHKSIAEIERLTVGMCRDVLEELEYDDEGIFLQIGSLRLVQRTRVSYYGLGAGQTIWLMLLTKAVGRSTVSGYEEKGLTYTDPDTRDLSLLSFDDMRFTNQLRSVEDDGEDSERTVEEYRHEEEDETEYEDEPEKIVRNRTSSFRTQPVVEFVVVQVKPPSRFIYLRLKSYVPCSQELAQCGYDPSTKVPEFMTKMVRHHLEHGKFFAQSDRVKELESNIRFVTSPMPEIPFQSEGGSFLQLGYRRLKPSDKISSLWLKDGDSVWLMQRPLRTGRSGKLMKDKYMTFEDPAKQQHVLLPFHDPKLVKHPGAEQNRQKLIYVRQAFTPSDPI</sequence>
<feature type="region of interest" description="Disordered" evidence="1">
    <location>
        <begin position="376"/>
        <end position="400"/>
    </location>
</feature>
<feature type="region of interest" description="Disordered" evidence="1">
    <location>
        <begin position="141"/>
        <end position="162"/>
    </location>
</feature>
<evidence type="ECO:0000256" key="1">
    <source>
        <dbReference type="SAM" id="MobiDB-lite"/>
    </source>
</evidence>
<proteinExistence type="predicted"/>
<dbReference type="AlphaFoldDB" id="A0AAN8EQN6"/>
<accession>A0AAN8EQN6</accession>
<gene>
    <name evidence="2" type="ORF">OHC33_008783</name>
</gene>
<dbReference type="EMBL" id="JAKLMC020000029">
    <property type="protein sequence ID" value="KAK5950068.1"/>
    <property type="molecule type" value="Genomic_DNA"/>
</dbReference>
<comment type="caution">
    <text evidence="2">The sequence shown here is derived from an EMBL/GenBank/DDBJ whole genome shotgun (WGS) entry which is preliminary data.</text>
</comment>
<organism evidence="2 3">
    <name type="scientific">Knufia fluminis</name>
    <dbReference type="NCBI Taxonomy" id="191047"/>
    <lineage>
        <taxon>Eukaryota</taxon>
        <taxon>Fungi</taxon>
        <taxon>Dikarya</taxon>
        <taxon>Ascomycota</taxon>
        <taxon>Pezizomycotina</taxon>
        <taxon>Eurotiomycetes</taxon>
        <taxon>Chaetothyriomycetidae</taxon>
        <taxon>Chaetothyriales</taxon>
        <taxon>Trichomeriaceae</taxon>
        <taxon>Knufia</taxon>
    </lineage>
</organism>
<evidence type="ECO:0000313" key="3">
    <source>
        <dbReference type="Proteomes" id="UP001316803"/>
    </source>
</evidence>
<feature type="region of interest" description="Disordered" evidence="1">
    <location>
        <begin position="180"/>
        <end position="204"/>
    </location>
</feature>